<dbReference type="RefSeq" id="WP_222583033.1">
    <property type="nucleotide sequence ID" value="NZ_JAHVHP010000001.1"/>
</dbReference>
<dbReference type="EMBL" id="JAHVHP010000001">
    <property type="protein sequence ID" value="MBY5949929.1"/>
    <property type="molecule type" value="Genomic_DNA"/>
</dbReference>
<evidence type="ECO:0000256" key="1">
    <source>
        <dbReference type="SAM" id="Phobius"/>
    </source>
</evidence>
<organism evidence="2 3">
    <name type="scientific">Algoriphagus marincola</name>
    <dbReference type="NCBI Taxonomy" id="264027"/>
    <lineage>
        <taxon>Bacteria</taxon>
        <taxon>Pseudomonadati</taxon>
        <taxon>Bacteroidota</taxon>
        <taxon>Cytophagia</taxon>
        <taxon>Cytophagales</taxon>
        <taxon>Cyclobacteriaceae</taxon>
        <taxon>Algoriphagus</taxon>
    </lineage>
</organism>
<dbReference type="Proteomes" id="UP000766609">
    <property type="component" value="Unassembled WGS sequence"/>
</dbReference>
<proteinExistence type="predicted"/>
<evidence type="ECO:0008006" key="4">
    <source>
        <dbReference type="Google" id="ProtNLM"/>
    </source>
</evidence>
<accession>A0ABS7N0V3</accession>
<keyword evidence="1" id="KW-0812">Transmembrane</keyword>
<name>A0ABS7N0V3_9BACT</name>
<keyword evidence="3" id="KW-1185">Reference proteome</keyword>
<feature type="transmembrane region" description="Helical" evidence="1">
    <location>
        <begin position="109"/>
        <end position="128"/>
    </location>
</feature>
<gene>
    <name evidence="2" type="ORF">KUV23_03030</name>
</gene>
<sequence length="461" mass="53917">MKLIVQGKLIIVGGDTKSLDDLHTKEFQKFSNEQVDKFKNSTFYVNELFIYFIQNSLALQYFIREQKINEIELKKPNSNLYFLVLDAAKKSGVQVRENFRSYKLKRRSLFYFELVSSFIYLIFLMIKIPKSGELKESKELTIVRTESFKSKLGKIGYDYLYENPFTKNSVYSFFNRSSRLVWVLKSFIKSCQQYAKLLDLMNGYVGVNAMYLVQEFYGKRLVHTNLYFYLLKNIIARNKPVVLNTGNNLDRYAFVEEYLAKENNIKLVCIPHGLEYGFKLPKCFTGDIFYATSENAVKYLNKMYNTDKFVFNKSVIKSIFSKEFKLCQTVSGKKIVYFSEPREPWVNHEIISALIPLLSKNNLNLTLKLHPKDKRSDYLMYNIEILDNIENAIVNSICISRKSTILLEAIYNNSAACAILLNRKDETLFYSFPSLQDAKINVTNSIEGLYNWINKHYQKTT</sequence>
<evidence type="ECO:0000313" key="3">
    <source>
        <dbReference type="Proteomes" id="UP000766609"/>
    </source>
</evidence>
<comment type="caution">
    <text evidence="2">The sequence shown here is derived from an EMBL/GenBank/DDBJ whole genome shotgun (WGS) entry which is preliminary data.</text>
</comment>
<keyword evidence="1" id="KW-0472">Membrane</keyword>
<protein>
    <recommendedName>
        <fullName evidence="4">CDP-Glycerol:Poly(Glycerophosphate) glycerophosphotransferase</fullName>
    </recommendedName>
</protein>
<keyword evidence="1" id="KW-1133">Transmembrane helix</keyword>
<reference evidence="2 3" key="1">
    <citation type="submission" date="2021-06" db="EMBL/GenBank/DDBJ databases">
        <title>44 bacteria genomes isolated from Dapeng, Shenzhen.</title>
        <authorList>
            <person name="Zheng W."/>
            <person name="Yu S."/>
            <person name="Huang Y."/>
        </authorList>
    </citation>
    <scope>NUCLEOTIDE SEQUENCE [LARGE SCALE GENOMIC DNA]</scope>
    <source>
        <strain evidence="2 3">DP5N14-6</strain>
    </source>
</reference>
<evidence type="ECO:0000313" key="2">
    <source>
        <dbReference type="EMBL" id="MBY5949929.1"/>
    </source>
</evidence>